<organism evidence="2 3">
    <name type="scientific">Oryza sativa subsp. japonica</name>
    <name type="common">Rice</name>
    <dbReference type="NCBI Taxonomy" id="39947"/>
    <lineage>
        <taxon>Eukaryota</taxon>
        <taxon>Viridiplantae</taxon>
        <taxon>Streptophyta</taxon>
        <taxon>Embryophyta</taxon>
        <taxon>Tracheophyta</taxon>
        <taxon>Spermatophyta</taxon>
        <taxon>Magnoliopsida</taxon>
        <taxon>Liliopsida</taxon>
        <taxon>Poales</taxon>
        <taxon>Poaceae</taxon>
        <taxon>BOP clade</taxon>
        <taxon>Oryzoideae</taxon>
        <taxon>Oryzeae</taxon>
        <taxon>Oryzinae</taxon>
        <taxon>Oryza</taxon>
        <taxon>Oryza sativa</taxon>
    </lineage>
</organism>
<name>Q84S83_ORYSJ</name>
<protein>
    <recommendedName>
        <fullName evidence="4">HGWP repeat containing protein-like</fullName>
    </recommendedName>
</protein>
<dbReference type="EMBL" id="AP005123">
    <property type="protein sequence ID" value="BAC65031.1"/>
    <property type="molecule type" value="Genomic_DNA"/>
</dbReference>
<keyword evidence="1" id="KW-0472">Membrane</keyword>
<feature type="transmembrane region" description="Helical" evidence="1">
    <location>
        <begin position="66"/>
        <end position="85"/>
    </location>
</feature>
<proteinExistence type="predicted"/>
<gene>
    <name evidence="2" type="primary">B1015H11.134</name>
</gene>
<dbReference type="AlphaFoldDB" id="Q84S83"/>
<keyword evidence="1" id="KW-0812">Transmembrane</keyword>
<dbReference type="InterPro" id="IPR005213">
    <property type="entry name" value="HGWP_repeat"/>
</dbReference>
<reference evidence="3" key="1">
    <citation type="journal article" date="2005" name="Nature">
        <title>The map-based sequence of the rice genome.</title>
        <authorList>
            <consortium name="International rice genome sequencing project (IRGSP)"/>
            <person name="Matsumoto T."/>
            <person name="Wu J."/>
            <person name="Kanamori H."/>
            <person name="Katayose Y."/>
            <person name="Fujisawa M."/>
            <person name="Namiki N."/>
            <person name="Mizuno H."/>
            <person name="Yamamoto K."/>
            <person name="Antonio B.A."/>
            <person name="Baba T."/>
            <person name="Sakata K."/>
            <person name="Nagamura Y."/>
            <person name="Aoki H."/>
            <person name="Arikawa K."/>
            <person name="Arita K."/>
            <person name="Bito T."/>
            <person name="Chiden Y."/>
            <person name="Fujitsuka N."/>
            <person name="Fukunaka R."/>
            <person name="Hamada M."/>
            <person name="Harada C."/>
            <person name="Hayashi A."/>
            <person name="Hijishita S."/>
            <person name="Honda M."/>
            <person name="Hosokawa S."/>
            <person name="Ichikawa Y."/>
            <person name="Idonuma A."/>
            <person name="Iijima M."/>
            <person name="Ikeda M."/>
            <person name="Ikeno M."/>
            <person name="Ito K."/>
            <person name="Ito S."/>
            <person name="Ito T."/>
            <person name="Ito Y."/>
            <person name="Ito Y."/>
            <person name="Iwabuchi A."/>
            <person name="Kamiya K."/>
            <person name="Karasawa W."/>
            <person name="Kurita K."/>
            <person name="Katagiri S."/>
            <person name="Kikuta A."/>
            <person name="Kobayashi H."/>
            <person name="Kobayashi N."/>
            <person name="Machita K."/>
            <person name="Maehara T."/>
            <person name="Masukawa M."/>
            <person name="Mizubayashi T."/>
            <person name="Mukai Y."/>
            <person name="Nagasaki H."/>
            <person name="Nagata Y."/>
            <person name="Naito S."/>
            <person name="Nakashima M."/>
            <person name="Nakama Y."/>
            <person name="Nakamichi Y."/>
            <person name="Nakamura M."/>
            <person name="Meguro A."/>
            <person name="Negishi M."/>
            <person name="Ohta I."/>
            <person name="Ohta T."/>
            <person name="Okamoto M."/>
            <person name="Ono N."/>
            <person name="Saji S."/>
            <person name="Sakaguchi M."/>
            <person name="Sakai K."/>
            <person name="Shibata M."/>
            <person name="Shimokawa T."/>
            <person name="Song J."/>
            <person name="Takazaki Y."/>
            <person name="Terasawa K."/>
            <person name="Tsugane M."/>
            <person name="Tsuji K."/>
            <person name="Ueda S."/>
            <person name="Waki K."/>
            <person name="Yamagata H."/>
            <person name="Yamamoto M."/>
            <person name="Yamamoto S."/>
            <person name="Yamane H."/>
            <person name="Yoshiki S."/>
            <person name="Yoshihara R."/>
            <person name="Yukawa K."/>
            <person name="Zhong H."/>
            <person name="Yano M."/>
            <person name="Yuan Q."/>
            <person name="Ouyang S."/>
            <person name="Liu J."/>
            <person name="Jones K.M."/>
            <person name="Gansberger K."/>
            <person name="Moffat K."/>
            <person name="Hill J."/>
            <person name="Bera J."/>
            <person name="Fadrosh D."/>
            <person name="Jin S."/>
            <person name="Johri S."/>
            <person name="Kim M."/>
            <person name="Overton L."/>
            <person name="Reardon M."/>
            <person name="Tsitrin T."/>
            <person name="Vuong H."/>
            <person name="Weaver B."/>
            <person name="Ciecko A."/>
            <person name="Tallon L."/>
            <person name="Jackson J."/>
            <person name="Pai G."/>
            <person name="Aken S.V."/>
            <person name="Utterback T."/>
            <person name="Reidmuller S."/>
            <person name="Feldblyum T."/>
            <person name="Hsiao J."/>
            <person name="Zismann V."/>
            <person name="Iobst S."/>
            <person name="de Vazeille A.R."/>
            <person name="Buell C.R."/>
            <person name="Ying K."/>
            <person name="Li Y."/>
            <person name="Lu T."/>
            <person name="Huang Y."/>
            <person name="Zhao Q."/>
            <person name="Feng Q."/>
            <person name="Zhang L."/>
            <person name="Zhu J."/>
            <person name="Weng Q."/>
            <person name="Mu J."/>
            <person name="Lu Y."/>
            <person name="Fan D."/>
            <person name="Liu Y."/>
            <person name="Guan J."/>
            <person name="Zhang Y."/>
            <person name="Yu S."/>
            <person name="Liu X."/>
            <person name="Zhang Y."/>
            <person name="Hong G."/>
            <person name="Han B."/>
            <person name="Choisne N."/>
            <person name="Demange N."/>
            <person name="Orjeda G."/>
            <person name="Samain S."/>
            <person name="Cattolico L."/>
            <person name="Pelletier E."/>
            <person name="Couloux A."/>
            <person name="Segurens B."/>
            <person name="Wincker P."/>
            <person name="D'Hont A."/>
            <person name="Scarpelli C."/>
            <person name="Weissenbach J."/>
            <person name="Salanoubat M."/>
            <person name="Quetier F."/>
            <person name="Yu Y."/>
            <person name="Kim H.R."/>
            <person name="Rambo T."/>
            <person name="Currie J."/>
            <person name="Collura K."/>
            <person name="Luo M."/>
            <person name="Yang T."/>
            <person name="Ammiraju J.S.S."/>
            <person name="Engler F."/>
            <person name="Soderlund C."/>
            <person name="Wing R.A."/>
            <person name="Palmer L.E."/>
            <person name="de la Bastide M."/>
            <person name="Spiegel L."/>
            <person name="Nascimento L."/>
            <person name="Zutavern T."/>
            <person name="O'Shaughnessy A."/>
            <person name="Dike S."/>
            <person name="Dedhia N."/>
            <person name="Preston R."/>
            <person name="Balija V."/>
            <person name="McCombie W.R."/>
            <person name="Chow T."/>
            <person name="Chen H."/>
            <person name="Chung M."/>
            <person name="Chen C."/>
            <person name="Shaw J."/>
            <person name="Wu H."/>
            <person name="Hsiao K."/>
            <person name="Chao Y."/>
            <person name="Chu M."/>
            <person name="Cheng C."/>
            <person name="Hour A."/>
            <person name="Lee P."/>
            <person name="Lin S."/>
            <person name="Lin Y."/>
            <person name="Liou J."/>
            <person name="Liu S."/>
            <person name="Hsing Y."/>
            <person name="Raghuvanshi S."/>
            <person name="Mohanty A."/>
            <person name="Bharti A.K."/>
            <person name="Gaur A."/>
            <person name="Gupta V."/>
            <person name="Kumar D."/>
            <person name="Ravi V."/>
            <person name="Vij S."/>
            <person name="Kapur A."/>
            <person name="Khurana P."/>
            <person name="Khurana P."/>
            <person name="Khurana J.P."/>
            <person name="Tyagi A.K."/>
            <person name="Gaikwad K."/>
            <person name="Singh A."/>
            <person name="Dalal V."/>
            <person name="Srivastava S."/>
            <person name="Dixit A."/>
            <person name="Pal A.K."/>
            <person name="Ghazi I.A."/>
            <person name="Yadav M."/>
            <person name="Pandit A."/>
            <person name="Bhargava A."/>
            <person name="Sureshbabu K."/>
            <person name="Batra K."/>
            <person name="Sharma T.R."/>
            <person name="Mohapatra T."/>
            <person name="Singh N.K."/>
            <person name="Messing J."/>
            <person name="Nelson A.B."/>
            <person name="Fuks G."/>
            <person name="Kavchok S."/>
            <person name="Keizer G."/>
            <person name="Linton E."/>
            <person name="Llaca V."/>
            <person name="Song R."/>
            <person name="Tanyolac B."/>
            <person name="Young S."/>
            <person name="Ho-Il K."/>
            <person name="Hahn J.H."/>
            <person name="Sangsakoo G."/>
            <person name="Vanavichit A."/>
            <person name="de Mattos Luiz.A.T."/>
            <person name="Zimmer P.D."/>
            <person name="Malone G."/>
            <person name="Dellagostin O."/>
            <person name="de Oliveira A.C."/>
            <person name="Bevan M."/>
            <person name="Bancroft I."/>
            <person name="Minx P."/>
            <person name="Cordum H."/>
            <person name="Wilson R."/>
            <person name="Cheng Z."/>
            <person name="Jin W."/>
            <person name="Jiang J."/>
            <person name="Leong S.A."/>
            <person name="Iwama H."/>
            <person name="Gojobori T."/>
            <person name="Itoh T."/>
            <person name="Niimura Y."/>
            <person name="Fujii Y."/>
            <person name="Habara T."/>
            <person name="Sakai H."/>
            <person name="Sato Y."/>
            <person name="Wilson G."/>
            <person name="Kumar K."/>
            <person name="McCouch S."/>
            <person name="Juretic N."/>
            <person name="Hoen D."/>
            <person name="Wright S."/>
            <person name="Bruskiewich R."/>
            <person name="Bureau T."/>
            <person name="Miyao A."/>
            <person name="Hirochika H."/>
            <person name="Nishikawa T."/>
            <person name="Kadowaki K."/>
            <person name="Sugiura M."/>
            <person name="Burr B."/>
            <person name="Sasaki T."/>
        </authorList>
    </citation>
    <scope>NUCLEOTIDE SEQUENCE [LARGE SCALE GENOMIC DNA]</scope>
    <source>
        <strain evidence="3">cv. Nipponbare</strain>
    </source>
</reference>
<reference evidence="3" key="2">
    <citation type="journal article" date="2008" name="Nucleic Acids Res.">
        <title>The rice annotation project database (RAP-DB): 2008 update.</title>
        <authorList>
            <consortium name="The rice annotation project (RAP)"/>
        </authorList>
    </citation>
    <scope>GENOME REANNOTATION</scope>
    <source>
        <strain evidence="3">cv. Nipponbare</strain>
    </source>
</reference>
<keyword evidence="1" id="KW-1133">Transmembrane helix</keyword>
<dbReference type="Pfam" id="PF03578">
    <property type="entry name" value="HGWP"/>
    <property type="match status" value="1"/>
</dbReference>
<evidence type="ECO:0000313" key="2">
    <source>
        <dbReference type="EMBL" id="BAC65031.1"/>
    </source>
</evidence>
<evidence type="ECO:0000256" key="1">
    <source>
        <dbReference type="SAM" id="Phobius"/>
    </source>
</evidence>
<dbReference type="Proteomes" id="UP000000763">
    <property type="component" value="Chromosome 8"/>
</dbReference>
<evidence type="ECO:0000313" key="3">
    <source>
        <dbReference type="Proteomes" id="UP000000763"/>
    </source>
</evidence>
<evidence type="ECO:0008006" key="4">
    <source>
        <dbReference type="Google" id="ProtNLM"/>
    </source>
</evidence>
<accession>Q84S83</accession>
<sequence length="142" mass="15826">MRLIGHEPDPLSSSLNGRPHLYRPAASLPPTGFPHLDGWMVTPPLSGIYIFTDRPAFVAVDWCLRLYGWLVTPPLLGIYIFIAGLRLRRHRLVSPPIRLVGHTTVVGRLHLHRLACLRRRVYIFTIGLPSSSPTGVSAYTVG</sequence>